<protein>
    <submittedName>
        <fullName evidence="3">EF hand</fullName>
    </submittedName>
</protein>
<sequence length="91" mass="8811">MTGKRKALAAVLAGGLGILAGASLAGLQGDANGDGSLSYPEMVLAHPGMTRTLFARIDANGDGRVTAAEMEAAVAAGLLAAAEGESGAEGQ</sequence>
<dbReference type="PROSITE" id="PS50222">
    <property type="entry name" value="EF_HAND_2"/>
    <property type="match status" value="1"/>
</dbReference>
<name>A0A1Y5REX2_9RHOB</name>
<dbReference type="InterPro" id="IPR002048">
    <property type="entry name" value="EF_hand_dom"/>
</dbReference>
<dbReference type="Gene3D" id="1.10.238.10">
    <property type="entry name" value="EF-hand"/>
    <property type="match status" value="1"/>
</dbReference>
<keyword evidence="1" id="KW-0732">Signal</keyword>
<gene>
    <name evidence="3" type="ORF">PSA7680_00254</name>
</gene>
<dbReference type="OrthoDB" id="5470953at2"/>
<dbReference type="InterPro" id="IPR011992">
    <property type="entry name" value="EF-hand-dom_pair"/>
</dbReference>
<feature type="signal peptide" evidence="1">
    <location>
        <begin position="1"/>
        <end position="25"/>
    </location>
</feature>
<reference evidence="3 4" key="1">
    <citation type="submission" date="2017-03" db="EMBL/GenBank/DDBJ databases">
        <authorList>
            <person name="Afonso C.L."/>
            <person name="Miller P.J."/>
            <person name="Scott M.A."/>
            <person name="Spackman E."/>
            <person name="Goraichik I."/>
            <person name="Dimitrov K.M."/>
            <person name="Suarez D.L."/>
            <person name="Swayne D.E."/>
        </authorList>
    </citation>
    <scope>NUCLEOTIDE SEQUENCE [LARGE SCALE GENOMIC DNA]</scope>
    <source>
        <strain evidence="3 4">CECT 7680</strain>
    </source>
</reference>
<feature type="domain" description="EF-hand" evidence="2">
    <location>
        <begin position="45"/>
        <end position="80"/>
    </location>
</feature>
<feature type="chain" id="PRO_5012215670" evidence="1">
    <location>
        <begin position="26"/>
        <end position="91"/>
    </location>
</feature>
<dbReference type="AlphaFoldDB" id="A0A1Y5REX2"/>
<evidence type="ECO:0000313" key="4">
    <source>
        <dbReference type="Proteomes" id="UP000193409"/>
    </source>
</evidence>
<dbReference type="Pfam" id="PF13202">
    <property type="entry name" value="EF-hand_5"/>
    <property type="match status" value="1"/>
</dbReference>
<dbReference type="InterPro" id="IPR018247">
    <property type="entry name" value="EF_Hand_1_Ca_BS"/>
</dbReference>
<dbReference type="PROSITE" id="PS00018">
    <property type="entry name" value="EF_HAND_1"/>
    <property type="match status" value="1"/>
</dbReference>
<proteinExistence type="predicted"/>
<keyword evidence="4" id="KW-1185">Reference proteome</keyword>
<dbReference type="RefSeq" id="WP_085866836.1">
    <property type="nucleotide sequence ID" value="NZ_FWFQ01000001.1"/>
</dbReference>
<accession>A0A1Y5REX2</accession>
<evidence type="ECO:0000313" key="3">
    <source>
        <dbReference type="EMBL" id="SLN13259.1"/>
    </source>
</evidence>
<dbReference type="Proteomes" id="UP000193409">
    <property type="component" value="Unassembled WGS sequence"/>
</dbReference>
<organism evidence="3 4">
    <name type="scientific">Pseudoruegeria aquimaris</name>
    <dbReference type="NCBI Taxonomy" id="393663"/>
    <lineage>
        <taxon>Bacteria</taxon>
        <taxon>Pseudomonadati</taxon>
        <taxon>Pseudomonadota</taxon>
        <taxon>Alphaproteobacteria</taxon>
        <taxon>Rhodobacterales</taxon>
        <taxon>Roseobacteraceae</taxon>
        <taxon>Pseudoruegeria</taxon>
    </lineage>
</organism>
<dbReference type="GO" id="GO:0005509">
    <property type="term" value="F:calcium ion binding"/>
    <property type="evidence" value="ECO:0007669"/>
    <property type="project" value="InterPro"/>
</dbReference>
<dbReference type="EMBL" id="FWFQ01000001">
    <property type="protein sequence ID" value="SLN13259.1"/>
    <property type="molecule type" value="Genomic_DNA"/>
</dbReference>
<dbReference type="SUPFAM" id="SSF47473">
    <property type="entry name" value="EF-hand"/>
    <property type="match status" value="1"/>
</dbReference>
<evidence type="ECO:0000256" key="1">
    <source>
        <dbReference type="SAM" id="SignalP"/>
    </source>
</evidence>
<evidence type="ECO:0000259" key="2">
    <source>
        <dbReference type="PROSITE" id="PS50222"/>
    </source>
</evidence>